<protein>
    <submittedName>
        <fullName evidence="2">Uncharacterized protein</fullName>
    </submittedName>
</protein>
<evidence type="ECO:0000313" key="3">
    <source>
        <dbReference type="Proteomes" id="UP000775129"/>
    </source>
</evidence>
<dbReference type="EMBL" id="DYWO01000164">
    <property type="protein sequence ID" value="HJF49268.1"/>
    <property type="molecule type" value="Genomic_DNA"/>
</dbReference>
<reference evidence="2" key="1">
    <citation type="journal article" date="2021" name="PeerJ">
        <title>Extensive microbial diversity within the chicken gut microbiome revealed by metagenomics and culture.</title>
        <authorList>
            <person name="Gilroy R."/>
            <person name="Ravi A."/>
            <person name="Getino M."/>
            <person name="Pursley I."/>
            <person name="Horton D.L."/>
            <person name="Alikhan N.F."/>
            <person name="Baker D."/>
            <person name="Gharbi K."/>
            <person name="Hall N."/>
            <person name="Watson M."/>
            <person name="Adriaenssens E.M."/>
            <person name="Foster-Nyarko E."/>
            <person name="Jarju S."/>
            <person name="Secka A."/>
            <person name="Antonio M."/>
            <person name="Oren A."/>
            <person name="Chaudhuri R.R."/>
            <person name="La Ragione R."/>
            <person name="Hildebrand F."/>
            <person name="Pallen M.J."/>
        </authorList>
    </citation>
    <scope>NUCLEOTIDE SEQUENCE</scope>
    <source>
        <strain evidence="2">1647</strain>
    </source>
</reference>
<dbReference type="Proteomes" id="UP000775129">
    <property type="component" value="Unassembled WGS sequence"/>
</dbReference>
<comment type="caution">
    <text evidence="2">The sequence shown here is derived from an EMBL/GenBank/DDBJ whole genome shotgun (WGS) entry which is preliminary data.</text>
</comment>
<gene>
    <name evidence="2" type="ORF">K8W24_05630</name>
</gene>
<proteinExistence type="predicted"/>
<organism evidence="2 3">
    <name type="scientific">Brachybacterium paraconglomeratum</name>
    <dbReference type="NCBI Taxonomy" id="173362"/>
    <lineage>
        <taxon>Bacteria</taxon>
        <taxon>Bacillati</taxon>
        <taxon>Actinomycetota</taxon>
        <taxon>Actinomycetes</taxon>
        <taxon>Micrococcales</taxon>
        <taxon>Dermabacteraceae</taxon>
        <taxon>Brachybacterium</taxon>
    </lineage>
</organism>
<name>A0A921KQ79_9MICO</name>
<evidence type="ECO:0000313" key="2">
    <source>
        <dbReference type="EMBL" id="HJF49268.1"/>
    </source>
</evidence>
<evidence type="ECO:0000256" key="1">
    <source>
        <dbReference type="SAM" id="MobiDB-lite"/>
    </source>
</evidence>
<feature type="compositionally biased region" description="Basic and acidic residues" evidence="1">
    <location>
        <begin position="1"/>
        <end position="12"/>
    </location>
</feature>
<accession>A0A921KQ79</accession>
<reference evidence="2" key="2">
    <citation type="submission" date="2021-09" db="EMBL/GenBank/DDBJ databases">
        <authorList>
            <person name="Gilroy R."/>
        </authorList>
    </citation>
    <scope>NUCLEOTIDE SEQUENCE</scope>
    <source>
        <strain evidence="2">1647</strain>
    </source>
</reference>
<sequence>MSTDETAVRDTAEATPPGGPRARNDRPGRRHLLRGASWAAPALAVRSVTGGRITEALSTNGPIPANLPIDSSVVKDYDRRAVSPDGIY</sequence>
<feature type="region of interest" description="Disordered" evidence="1">
    <location>
        <begin position="1"/>
        <end position="29"/>
    </location>
</feature>
<dbReference type="AlphaFoldDB" id="A0A921KQ79"/>